<evidence type="ECO:0000313" key="2">
    <source>
        <dbReference type="Proteomes" id="UP000252519"/>
    </source>
</evidence>
<organism evidence="1 2">
    <name type="scientific">Ancylostoma caninum</name>
    <name type="common">Dog hookworm</name>
    <dbReference type="NCBI Taxonomy" id="29170"/>
    <lineage>
        <taxon>Eukaryota</taxon>
        <taxon>Metazoa</taxon>
        <taxon>Ecdysozoa</taxon>
        <taxon>Nematoda</taxon>
        <taxon>Chromadorea</taxon>
        <taxon>Rhabditida</taxon>
        <taxon>Rhabditina</taxon>
        <taxon>Rhabditomorpha</taxon>
        <taxon>Strongyloidea</taxon>
        <taxon>Ancylostomatidae</taxon>
        <taxon>Ancylostomatinae</taxon>
        <taxon>Ancylostoma</taxon>
    </lineage>
</organism>
<dbReference type="PANTHER" id="PTHR32026">
    <property type="entry name" value="METHYLTRANSFERASE-LIKE PROTEIN 24"/>
    <property type="match status" value="1"/>
</dbReference>
<name>A0A368F0Q2_ANCCA</name>
<evidence type="ECO:0008006" key="3">
    <source>
        <dbReference type="Google" id="ProtNLM"/>
    </source>
</evidence>
<protein>
    <recommendedName>
        <fullName evidence="3">Methyltransferase FkbM domain-containing protein</fullName>
    </recommendedName>
</protein>
<evidence type="ECO:0000313" key="1">
    <source>
        <dbReference type="EMBL" id="RCN25654.1"/>
    </source>
</evidence>
<accession>A0A368F0Q2</accession>
<dbReference type="AlphaFoldDB" id="A0A368F0Q2"/>
<dbReference type="PANTHER" id="PTHR32026:SF27">
    <property type="entry name" value="METHYLTRANSFERASE FKBM DOMAIN-CONTAINING PROTEIN-RELATED"/>
    <property type="match status" value="1"/>
</dbReference>
<proteinExistence type="predicted"/>
<dbReference type="EMBL" id="JOJR01010916">
    <property type="protein sequence ID" value="RCN25654.1"/>
    <property type="molecule type" value="Genomic_DNA"/>
</dbReference>
<dbReference type="Proteomes" id="UP000252519">
    <property type="component" value="Unassembled WGS sequence"/>
</dbReference>
<gene>
    <name evidence="1" type="ORF">ANCCAN_28631</name>
</gene>
<reference evidence="1 2" key="1">
    <citation type="submission" date="2014-10" db="EMBL/GenBank/DDBJ databases">
        <title>Draft genome of the hookworm Ancylostoma caninum.</title>
        <authorList>
            <person name="Mitreva M."/>
        </authorList>
    </citation>
    <scope>NUCLEOTIDE SEQUENCE [LARGE SCALE GENOMIC DNA]</scope>
    <source>
        <strain evidence="1 2">Baltimore</strain>
    </source>
</reference>
<dbReference type="OrthoDB" id="5811027at2759"/>
<sequence length="91" mass="10464">MDIEGAEHTSLIPFLQKFKVCQIFLELHGKPIAHVTLLQQIAQLNYALFSYEVNGNSLTACEYSFIHLDCMERYGATMWKLYLKYVTPSTS</sequence>
<keyword evidence="2" id="KW-1185">Reference proteome</keyword>
<dbReference type="InterPro" id="IPR026913">
    <property type="entry name" value="METTL24"/>
</dbReference>
<comment type="caution">
    <text evidence="1">The sequence shown here is derived from an EMBL/GenBank/DDBJ whole genome shotgun (WGS) entry which is preliminary data.</text>
</comment>
<dbReference type="STRING" id="29170.A0A368F0Q2"/>